<evidence type="ECO:0000256" key="8">
    <source>
        <dbReference type="ARBA" id="ARBA00023136"/>
    </source>
</evidence>
<keyword evidence="3" id="KW-1003">Cell membrane</keyword>
<dbReference type="InterPro" id="IPR012902">
    <property type="entry name" value="N_methyl_site"/>
</dbReference>
<evidence type="ECO:0000256" key="2">
    <source>
        <dbReference type="ARBA" id="ARBA00008358"/>
    </source>
</evidence>
<comment type="similarity">
    <text evidence="2">Belongs to the GSP I family.</text>
</comment>
<dbReference type="PANTHER" id="PTHR38779:SF2">
    <property type="entry name" value="TYPE II SECRETION SYSTEM PROTEIN I-RELATED"/>
    <property type="match status" value="1"/>
</dbReference>
<dbReference type="RefSeq" id="WP_168442638.1">
    <property type="nucleotide sequence ID" value="NZ_CAAHFG010000004.1"/>
</dbReference>
<feature type="transmembrane region" description="Helical" evidence="9">
    <location>
        <begin position="6"/>
        <end position="28"/>
    </location>
</feature>
<comment type="subcellular location">
    <subcellularLocation>
        <location evidence="1">Cell inner membrane</location>
        <topology evidence="1">Single-pass membrane protein</topology>
    </subcellularLocation>
</comment>
<evidence type="ECO:0000256" key="9">
    <source>
        <dbReference type="SAM" id="Phobius"/>
    </source>
</evidence>
<accession>A0A6C2UAB8</accession>
<dbReference type="EMBL" id="CAAHFG010000004">
    <property type="protein sequence ID" value="VGO16980.1"/>
    <property type="molecule type" value="Genomic_DNA"/>
</dbReference>
<dbReference type="NCBIfam" id="TIGR02532">
    <property type="entry name" value="IV_pilin_GFxxxE"/>
    <property type="match status" value="1"/>
</dbReference>
<keyword evidence="5" id="KW-0997">Cell inner membrane</keyword>
<evidence type="ECO:0000256" key="3">
    <source>
        <dbReference type="ARBA" id="ARBA00022475"/>
    </source>
</evidence>
<evidence type="ECO:0000256" key="5">
    <source>
        <dbReference type="ARBA" id="ARBA00022519"/>
    </source>
</evidence>
<dbReference type="GO" id="GO:0015627">
    <property type="term" value="C:type II protein secretion system complex"/>
    <property type="evidence" value="ECO:0007669"/>
    <property type="project" value="InterPro"/>
</dbReference>
<dbReference type="Pfam" id="PF07963">
    <property type="entry name" value="N_methyl"/>
    <property type="match status" value="1"/>
</dbReference>
<evidence type="ECO:0000256" key="1">
    <source>
        <dbReference type="ARBA" id="ARBA00004377"/>
    </source>
</evidence>
<evidence type="ECO:0000256" key="4">
    <source>
        <dbReference type="ARBA" id="ARBA00022481"/>
    </source>
</evidence>
<proteinExistence type="inferred from homology"/>
<protein>
    <recommendedName>
        <fullName evidence="12">Type II secretion system protein I</fullName>
    </recommendedName>
</protein>
<evidence type="ECO:0000256" key="6">
    <source>
        <dbReference type="ARBA" id="ARBA00022692"/>
    </source>
</evidence>
<gene>
    <name evidence="10" type="ORF">PDESU_05574</name>
</gene>
<keyword evidence="8 9" id="KW-0472">Membrane</keyword>
<evidence type="ECO:0000256" key="7">
    <source>
        <dbReference type="ARBA" id="ARBA00022989"/>
    </source>
</evidence>
<dbReference type="InterPro" id="IPR010052">
    <property type="entry name" value="T2SS_protein-GspI"/>
</dbReference>
<evidence type="ECO:0000313" key="10">
    <source>
        <dbReference type="EMBL" id="VGO16980.1"/>
    </source>
</evidence>
<keyword evidence="7 9" id="KW-1133">Transmembrane helix</keyword>
<name>A0A6C2UAB8_PONDE</name>
<reference evidence="10 11" key="1">
    <citation type="submission" date="2019-04" db="EMBL/GenBank/DDBJ databases">
        <authorList>
            <person name="Van Vliet M D."/>
        </authorList>
    </citation>
    <scope>NUCLEOTIDE SEQUENCE [LARGE SCALE GENOMIC DNA]</scope>
    <source>
        <strain evidence="10 11">F1</strain>
    </source>
</reference>
<dbReference type="AlphaFoldDB" id="A0A6C2UAB8"/>
<dbReference type="Proteomes" id="UP000366872">
    <property type="component" value="Unassembled WGS sequence"/>
</dbReference>
<keyword evidence="4" id="KW-0488">Methylation</keyword>
<dbReference type="PANTHER" id="PTHR38779">
    <property type="entry name" value="TYPE II SECRETION SYSTEM PROTEIN I-RELATED"/>
    <property type="match status" value="1"/>
</dbReference>
<evidence type="ECO:0000313" key="11">
    <source>
        <dbReference type="Proteomes" id="UP000366872"/>
    </source>
</evidence>
<dbReference type="GO" id="GO:0005886">
    <property type="term" value="C:plasma membrane"/>
    <property type="evidence" value="ECO:0007669"/>
    <property type="project" value="UniProtKB-SubCell"/>
</dbReference>
<evidence type="ECO:0008006" key="12">
    <source>
        <dbReference type="Google" id="ProtNLM"/>
    </source>
</evidence>
<organism evidence="10 11">
    <name type="scientific">Pontiella desulfatans</name>
    <dbReference type="NCBI Taxonomy" id="2750659"/>
    <lineage>
        <taxon>Bacteria</taxon>
        <taxon>Pseudomonadati</taxon>
        <taxon>Kiritimatiellota</taxon>
        <taxon>Kiritimatiellia</taxon>
        <taxon>Kiritimatiellales</taxon>
        <taxon>Pontiellaceae</taxon>
        <taxon>Pontiella</taxon>
    </lineage>
</organism>
<keyword evidence="11" id="KW-1185">Reference proteome</keyword>
<sequence>MKKGFTILEILIALLVFAIGVTGMLGALGHHMKEVSLAEDHARGVRIAQREMNALRRLRYFPAMEMTGEEGRYVWTATVEEADYDELPGVDSDEVSNSRALRPCTMSVLVQWSDSAGGELRRRVLFQGMELFQRR</sequence>
<dbReference type="GO" id="GO:0015628">
    <property type="term" value="P:protein secretion by the type II secretion system"/>
    <property type="evidence" value="ECO:0007669"/>
    <property type="project" value="InterPro"/>
</dbReference>
<keyword evidence="6 9" id="KW-0812">Transmembrane</keyword>